<dbReference type="EMBL" id="CP039347">
    <property type="protein sequence ID" value="QCD86332.1"/>
    <property type="molecule type" value="Genomic_DNA"/>
</dbReference>
<gene>
    <name evidence="1" type="ORF">DEO72_LG3g853</name>
</gene>
<reference evidence="1 2" key="1">
    <citation type="submission" date="2019-04" db="EMBL/GenBank/DDBJ databases">
        <title>An improved genome assembly and genetic linkage map for asparagus bean, Vigna unguiculata ssp. sesquipedialis.</title>
        <authorList>
            <person name="Xia Q."/>
            <person name="Zhang R."/>
            <person name="Dong Y."/>
        </authorList>
    </citation>
    <scope>NUCLEOTIDE SEQUENCE [LARGE SCALE GENOMIC DNA]</scope>
    <source>
        <tissue evidence="1">Leaf</tissue>
    </source>
</reference>
<evidence type="ECO:0000313" key="2">
    <source>
        <dbReference type="Proteomes" id="UP000501690"/>
    </source>
</evidence>
<evidence type="ECO:0000313" key="1">
    <source>
        <dbReference type="EMBL" id="QCD86332.1"/>
    </source>
</evidence>
<sequence>MENNFELPVTTISLFFPDQLNPTTPKITRNRAQQTRIAWREFITVRQFISETQKRCKTSRSAWRPGVCRQAVPRPGTQITYNYMHRLAVMNSPPGDFWKFSRKHKASTRNEQ</sequence>
<organism evidence="1 2">
    <name type="scientific">Vigna unguiculata</name>
    <name type="common">Cowpea</name>
    <dbReference type="NCBI Taxonomy" id="3917"/>
    <lineage>
        <taxon>Eukaryota</taxon>
        <taxon>Viridiplantae</taxon>
        <taxon>Streptophyta</taxon>
        <taxon>Embryophyta</taxon>
        <taxon>Tracheophyta</taxon>
        <taxon>Spermatophyta</taxon>
        <taxon>Magnoliopsida</taxon>
        <taxon>eudicotyledons</taxon>
        <taxon>Gunneridae</taxon>
        <taxon>Pentapetalae</taxon>
        <taxon>rosids</taxon>
        <taxon>fabids</taxon>
        <taxon>Fabales</taxon>
        <taxon>Fabaceae</taxon>
        <taxon>Papilionoideae</taxon>
        <taxon>50 kb inversion clade</taxon>
        <taxon>NPAAA clade</taxon>
        <taxon>indigoferoid/millettioid clade</taxon>
        <taxon>Phaseoleae</taxon>
        <taxon>Vigna</taxon>
    </lineage>
</organism>
<dbReference type="AlphaFoldDB" id="A0A4D6LCK9"/>
<protein>
    <submittedName>
        <fullName evidence="1">Uncharacterized protein</fullName>
    </submittedName>
</protein>
<dbReference type="Proteomes" id="UP000501690">
    <property type="component" value="Linkage Group LG3"/>
</dbReference>
<accession>A0A4D6LCK9</accession>
<proteinExistence type="predicted"/>
<name>A0A4D6LCK9_VIGUN</name>
<keyword evidence="2" id="KW-1185">Reference proteome</keyword>